<feature type="compositionally biased region" description="Basic and acidic residues" evidence="1">
    <location>
        <begin position="250"/>
        <end position="263"/>
    </location>
</feature>
<feature type="compositionally biased region" description="Low complexity" evidence="1">
    <location>
        <begin position="186"/>
        <end position="231"/>
    </location>
</feature>
<sequence length="427" mass="47045">MLSRVFSHFLVFTILALSTTVHSKPTFVNRRAMEAAASDAPVGRVLKQYDMRNDPRRTPTKRADASVPSPMAQVINDGKGDSTGRRPSGTGAQDTNEGQADSIHRPPSKTPTHHSVAPDRDSFSNALAELHSNDGTPNNFDFTIFDSGLEGDDKSGASKSTATKPDAHFTKDRSAHRPVPDHNKSGDQQGKGDQQGQNDKKGNSNQQGQQGHDGQQGHSDQQGPKDQQGQDDQPEHDADSKTSDAAPLDAKPKNVDDLRKHGADDDDPAYSDLFGFLTGDTNPNPLEDMFGRDENKQDHETGHHSEHDDDPSPFSSPFDIMTGEADASEIFTEFTGRDEHKQDHDAGHHSEKDDYPPPRITTSEADATEILEDLTSRDEHKQDHDAAHQPHKAGHPHKADHPHKDSHRHKDDYKRNDRTNRDADCQP</sequence>
<evidence type="ECO:0000313" key="4">
    <source>
        <dbReference type="Proteomes" id="UP000027222"/>
    </source>
</evidence>
<feature type="chain" id="PRO_5001647118" evidence="2">
    <location>
        <begin position="24"/>
        <end position="427"/>
    </location>
</feature>
<dbReference type="EMBL" id="KL142370">
    <property type="protein sequence ID" value="KDR81899.1"/>
    <property type="molecule type" value="Genomic_DNA"/>
</dbReference>
<feature type="compositionally biased region" description="Polar residues" evidence="1">
    <location>
        <begin position="90"/>
        <end position="99"/>
    </location>
</feature>
<feature type="compositionally biased region" description="Basic and acidic residues" evidence="1">
    <location>
        <begin position="233"/>
        <end position="242"/>
    </location>
</feature>
<keyword evidence="4" id="KW-1185">Reference proteome</keyword>
<feature type="compositionally biased region" description="Basic and acidic residues" evidence="1">
    <location>
        <begin position="47"/>
        <end position="64"/>
    </location>
</feature>
<feature type="region of interest" description="Disordered" evidence="1">
    <location>
        <begin position="47"/>
        <end position="120"/>
    </location>
</feature>
<feature type="compositionally biased region" description="Basic and acidic residues" evidence="1">
    <location>
        <begin position="335"/>
        <end position="356"/>
    </location>
</feature>
<proteinExistence type="predicted"/>
<dbReference type="AlphaFoldDB" id="A0A067TPR5"/>
<dbReference type="HOGENOM" id="CLU_642575_0_0_1"/>
<evidence type="ECO:0000313" key="3">
    <source>
        <dbReference type="EMBL" id="KDR81899.1"/>
    </source>
</evidence>
<feature type="compositionally biased region" description="Basic and acidic residues" evidence="1">
    <location>
        <begin position="165"/>
        <end position="185"/>
    </location>
</feature>
<evidence type="ECO:0000256" key="2">
    <source>
        <dbReference type="SAM" id="SignalP"/>
    </source>
</evidence>
<feature type="compositionally biased region" description="Basic and acidic residues" evidence="1">
    <location>
        <begin position="397"/>
        <end position="427"/>
    </location>
</feature>
<evidence type="ECO:0000256" key="1">
    <source>
        <dbReference type="SAM" id="MobiDB-lite"/>
    </source>
</evidence>
<feature type="compositionally biased region" description="Basic and acidic residues" evidence="1">
    <location>
        <begin position="374"/>
        <end position="388"/>
    </location>
</feature>
<accession>A0A067TPR5</accession>
<organism evidence="3 4">
    <name type="scientific">Galerina marginata (strain CBS 339.88)</name>
    <dbReference type="NCBI Taxonomy" id="685588"/>
    <lineage>
        <taxon>Eukaryota</taxon>
        <taxon>Fungi</taxon>
        <taxon>Dikarya</taxon>
        <taxon>Basidiomycota</taxon>
        <taxon>Agaricomycotina</taxon>
        <taxon>Agaricomycetes</taxon>
        <taxon>Agaricomycetidae</taxon>
        <taxon>Agaricales</taxon>
        <taxon>Agaricineae</taxon>
        <taxon>Strophariaceae</taxon>
        <taxon>Galerina</taxon>
    </lineage>
</organism>
<feature type="compositionally biased region" description="Basic and acidic residues" evidence="1">
    <location>
        <begin position="289"/>
        <end position="307"/>
    </location>
</feature>
<keyword evidence="2" id="KW-0732">Signal</keyword>
<gene>
    <name evidence="3" type="ORF">GALMADRAFT_276551</name>
</gene>
<feature type="region of interest" description="Disordered" evidence="1">
    <location>
        <begin position="152"/>
        <end position="427"/>
    </location>
</feature>
<dbReference type="Proteomes" id="UP000027222">
    <property type="component" value="Unassembled WGS sequence"/>
</dbReference>
<protein>
    <submittedName>
        <fullName evidence="3">Uncharacterized protein</fullName>
    </submittedName>
</protein>
<reference evidence="4" key="1">
    <citation type="journal article" date="2014" name="Proc. Natl. Acad. Sci. U.S.A.">
        <title>Extensive sampling of basidiomycete genomes demonstrates inadequacy of the white-rot/brown-rot paradigm for wood decay fungi.</title>
        <authorList>
            <person name="Riley R."/>
            <person name="Salamov A.A."/>
            <person name="Brown D.W."/>
            <person name="Nagy L.G."/>
            <person name="Floudas D."/>
            <person name="Held B.W."/>
            <person name="Levasseur A."/>
            <person name="Lombard V."/>
            <person name="Morin E."/>
            <person name="Otillar R."/>
            <person name="Lindquist E.A."/>
            <person name="Sun H."/>
            <person name="LaButti K.M."/>
            <person name="Schmutz J."/>
            <person name="Jabbour D."/>
            <person name="Luo H."/>
            <person name="Baker S.E."/>
            <person name="Pisabarro A.G."/>
            <person name="Walton J.D."/>
            <person name="Blanchette R.A."/>
            <person name="Henrissat B."/>
            <person name="Martin F."/>
            <person name="Cullen D."/>
            <person name="Hibbett D.S."/>
            <person name="Grigoriev I.V."/>
        </authorList>
    </citation>
    <scope>NUCLEOTIDE SEQUENCE [LARGE SCALE GENOMIC DNA]</scope>
    <source>
        <strain evidence="4">CBS 339.88</strain>
    </source>
</reference>
<name>A0A067TPR5_GALM3</name>
<feature type="signal peptide" evidence="2">
    <location>
        <begin position="1"/>
        <end position="23"/>
    </location>
</feature>